<evidence type="ECO:0000259" key="3">
    <source>
        <dbReference type="PROSITE" id="PS51202"/>
    </source>
</evidence>
<dbReference type="SUPFAM" id="SSF116726">
    <property type="entry name" value="TrkA C-terminal domain-like"/>
    <property type="match status" value="2"/>
</dbReference>
<dbReference type="STRING" id="1400863.BN873_410016"/>
<dbReference type="Proteomes" id="UP000035760">
    <property type="component" value="Unassembled WGS sequence"/>
</dbReference>
<proteinExistence type="predicted"/>
<keyword evidence="1" id="KW-0812">Transmembrane</keyword>
<dbReference type="Pfam" id="PF02080">
    <property type="entry name" value="TrkA_C"/>
    <property type="match status" value="1"/>
</dbReference>
<dbReference type="InterPro" id="IPR036291">
    <property type="entry name" value="NAD(P)-bd_dom_sf"/>
</dbReference>
<gene>
    <name evidence="4" type="ORF">BN873_410016</name>
</gene>
<evidence type="ECO:0000256" key="1">
    <source>
        <dbReference type="SAM" id="Phobius"/>
    </source>
</evidence>
<evidence type="ECO:0000313" key="4">
    <source>
        <dbReference type="EMBL" id="CDI03169.1"/>
    </source>
</evidence>
<dbReference type="Pfam" id="PF02254">
    <property type="entry name" value="TrkA_N"/>
    <property type="match status" value="2"/>
</dbReference>
<dbReference type="InterPro" id="IPR006037">
    <property type="entry name" value="RCK_C"/>
</dbReference>
<dbReference type="PROSITE" id="PS51202">
    <property type="entry name" value="RCK_C"/>
    <property type="match status" value="1"/>
</dbReference>
<reference evidence="4" key="2">
    <citation type="submission" date="2014-03" db="EMBL/GenBank/DDBJ databases">
        <title>Candidatus Competibacter-lineage genomes retrieved from metagenomes reveal functional metabolic diversity.</title>
        <authorList>
            <person name="McIlroy S.J."/>
            <person name="Albertsen M."/>
            <person name="Andresen E.K."/>
            <person name="Saunders A.M."/>
            <person name="Kristiansen R."/>
            <person name="Stokholm-Bjerregaard M."/>
            <person name="Nielsen K.L."/>
            <person name="Nielsen P.H."/>
        </authorList>
    </citation>
    <scope>NUCLEOTIDE SEQUENCE</scope>
    <source>
        <strain evidence="4">Run_A_D11</strain>
    </source>
</reference>
<dbReference type="InterPro" id="IPR003148">
    <property type="entry name" value="RCK_N"/>
</dbReference>
<feature type="transmembrane region" description="Helical" evidence="1">
    <location>
        <begin position="12"/>
        <end position="37"/>
    </location>
</feature>
<organism evidence="4 5">
    <name type="scientific">Candidatus Competibacter denitrificans Run_A_D11</name>
    <dbReference type="NCBI Taxonomy" id="1400863"/>
    <lineage>
        <taxon>Bacteria</taxon>
        <taxon>Pseudomonadati</taxon>
        <taxon>Pseudomonadota</taxon>
        <taxon>Gammaproteobacteria</taxon>
        <taxon>Candidatus Competibacteraceae</taxon>
        <taxon>Candidatus Competibacter</taxon>
    </lineage>
</organism>
<dbReference type="SUPFAM" id="SSF81324">
    <property type="entry name" value="Voltage-gated potassium channels"/>
    <property type="match status" value="1"/>
</dbReference>
<dbReference type="PANTHER" id="PTHR43833">
    <property type="entry name" value="POTASSIUM CHANNEL PROTEIN 2-RELATED-RELATED"/>
    <property type="match status" value="1"/>
</dbReference>
<protein>
    <submittedName>
        <fullName evidence="4">Trk active potasium channel</fullName>
    </submittedName>
</protein>
<comment type="caution">
    <text evidence="4">The sequence shown here is derived from an EMBL/GenBank/DDBJ whole genome shotgun (WGS) entry which is preliminary data.</text>
</comment>
<dbReference type="OrthoDB" id="9776294at2"/>
<keyword evidence="1" id="KW-1133">Transmembrane helix</keyword>
<dbReference type="Gene3D" id="1.10.287.70">
    <property type="match status" value="1"/>
</dbReference>
<dbReference type="GO" id="GO:0008324">
    <property type="term" value="F:monoatomic cation transmembrane transporter activity"/>
    <property type="evidence" value="ECO:0007669"/>
    <property type="project" value="InterPro"/>
</dbReference>
<evidence type="ECO:0000259" key="2">
    <source>
        <dbReference type="PROSITE" id="PS51201"/>
    </source>
</evidence>
<dbReference type="SUPFAM" id="SSF51735">
    <property type="entry name" value="NAD(P)-binding Rossmann-fold domains"/>
    <property type="match status" value="2"/>
</dbReference>
<sequence>MLQRFKRSTRRLLALLALLPAAVLILGLLYMLGTIYLEGSPRGFWASLEWASETLTTTGYGGDSRWSHPVMNLFVMATQFLGMFLVFMIFPVYVLPYFEERFEARLPRLLPPMTDQVLFFRYGPAIDSLIEEFQRLGSAFVILEEDVVLARSLRDRGYQVVIGTLDEDPDVLVGVKEARAVVTNGDDHANATCILMTREQGFEGSIYALADDPLHRPPMLKVGATAVFTPTHILGGALAARASTRITPPAEGLHLLGTQVGLAEFRVRSDSPLAGQRLGDLHLRERHGVTVIGQWRGGQFCTVKNMDTRIEPGAILVAVGAQPNLVQVERLAAPIRRTGPIVVAGFGTVGSKVVEMLRDARETTIVIDEQLMPGVDVVGNILEHATLERAKVREASAVVLALSNDSGGIFATAVVRDYAPEIPLIVRVNRAPNVPRLYQVGADFALSVGQVAGEILSYHLLAEQRVAVEQRLKFVRLGAGSLVGLHPWRAYVRERTGAAVVAVERDQNVFVKFDEGFRVRPDDVLFVCGTIGGLDHYVREFKPEPIENPHSAKNSERASQRLS</sequence>
<dbReference type="GO" id="GO:0006813">
    <property type="term" value="P:potassium ion transport"/>
    <property type="evidence" value="ECO:0007669"/>
    <property type="project" value="InterPro"/>
</dbReference>
<dbReference type="PANTHER" id="PTHR43833:SF9">
    <property type="entry name" value="POTASSIUM CHANNEL PROTEIN YUGO-RELATED"/>
    <property type="match status" value="1"/>
</dbReference>
<dbReference type="RefSeq" id="WP_048673711.1">
    <property type="nucleotide sequence ID" value="NZ_CBTJ020000049.1"/>
</dbReference>
<dbReference type="EMBL" id="CBTJ020000049">
    <property type="protein sequence ID" value="CDI03169.1"/>
    <property type="molecule type" value="Genomic_DNA"/>
</dbReference>
<dbReference type="Gene3D" id="3.30.70.1450">
    <property type="entry name" value="Regulator of K+ conductance, C-terminal domain"/>
    <property type="match status" value="1"/>
</dbReference>
<name>W6M994_9GAMM</name>
<keyword evidence="1" id="KW-0472">Membrane</keyword>
<dbReference type="AlphaFoldDB" id="W6M994"/>
<accession>W6M994</accession>
<evidence type="ECO:0000313" key="5">
    <source>
        <dbReference type="Proteomes" id="UP000035760"/>
    </source>
</evidence>
<reference evidence="4" key="1">
    <citation type="submission" date="2013-07" db="EMBL/GenBank/DDBJ databases">
        <authorList>
            <person name="McIlroy S."/>
        </authorList>
    </citation>
    <scope>NUCLEOTIDE SEQUENCE [LARGE SCALE GENOMIC DNA]</scope>
    <source>
        <strain evidence="4">Run_A_D11</strain>
    </source>
</reference>
<keyword evidence="5" id="KW-1185">Reference proteome</keyword>
<feature type="domain" description="RCK C-terminal" evidence="3">
    <location>
        <begin position="250"/>
        <end position="334"/>
    </location>
</feature>
<dbReference type="Gene3D" id="3.40.50.720">
    <property type="entry name" value="NAD(P)-binding Rossmann-like Domain"/>
    <property type="match status" value="2"/>
</dbReference>
<dbReference type="InterPro" id="IPR050721">
    <property type="entry name" value="Trk_Ktr_HKT_K-transport"/>
</dbReference>
<dbReference type="PROSITE" id="PS51201">
    <property type="entry name" value="RCK_N"/>
    <property type="match status" value="1"/>
</dbReference>
<dbReference type="InterPro" id="IPR036721">
    <property type="entry name" value="RCK_C_sf"/>
</dbReference>
<feature type="domain" description="RCK N-terminal" evidence="2">
    <location>
        <begin position="338"/>
        <end position="446"/>
    </location>
</feature>
<feature type="transmembrane region" description="Helical" evidence="1">
    <location>
        <begin position="73"/>
        <end position="98"/>
    </location>
</feature>